<evidence type="ECO:0000313" key="5">
    <source>
        <dbReference type="Proteomes" id="UP001500457"/>
    </source>
</evidence>
<dbReference type="InterPro" id="IPR036188">
    <property type="entry name" value="FAD/NAD-bd_sf"/>
</dbReference>
<dbReference type="RefSeq" id="WP_274231365.1">
    <property type="nucleotide sequence ID" value="NZ_BAABHQ010000003.1"/>
</dbReference>
<dbReference type="GO" id="GO:0004497">
    <property type="term" value="F:monooxygenase activity"/>
    <property type="evidence" value="ECO:0007669"/>
    <property type="project" value="UniProtKB-KW"/>
</dbReference>
<dbReference type="Pfam" id="PF01494">
    <property type="entry name" value="FAD_binding_3"/>
    <property type="match status" value="1"/>
</dbReference>
<dbReference type="PANTHER" id="PTHR43004">
    <property type="entry name" value="TRK SYSTEM POTASSIUM UPTAKE PROTEIN"/>
    <property type="match status" value="1"/>
</dbReference>
<dbReference type="Gene3D" id="3.30.9.10">
    <property type="entry name" value="D-Amino Acid Oxidase, subunit A, domain 2"/>
    <property type="match status" value="1"/>
</dbReference>
<name>A0ABP9E6X6_9PSEU</name>
<accession>A0ABP9E6X6</accession>
<dbReference type="PANTHER" id="PTHR43004:SF8">
    <property type="entry name" value="FAD-BINDING DOMAIN-CONTAINING PROTEIN-RELATED"/>
    <property type="match status" value="1"/>
</dbReference>
<dbReference type="SUPFAM" id="SSF51905">
    <property type="entry name" value="FAD/NAD(P)-binding domain"/>
    <property type="match status" value="1"/>
</dbReference>
<keyword evidence="4" id="KW-0503">Monooxygenase</keyword>
<evidence type="ECO:0000256" key="2">
    <source>
        <dbReference type="ARBA" id="ARBA00022827"/>
    </source>
</evidence>
<dbReference type="EMBL" id="BAABHQ010000003">
    <property type="protein sequence ID" value="GAA4869196.1"/>
    <property type="molecule type" value="Genomic_DNA"/>
</dbReference>
<dbReference type="InterPro" id="IPR002938">
    <property type="entry name" value="FAD-bd"/>
</dbReference>
<dbReference type="PRINTS" id="PR00420">
    <property type="entry name" value="RNGMNOXGNASE"/>
</dbReference>
<dbReference type="Gene3D" id="3.40.30.120">
    <property type="match status" value="1"/>
</dbReference>
<dbReference type="Proteomes" id="UP001500457">
    <property type="component" value="Unassembled WGS sequence"/>
</dbReference>
<dbReference type="Gene3D" id="3.50.50.60">
    <property type="entry name" value="FAD/NAD(P)-binding domain"/>
    <property type="match status" value="1"/>
</dbReference>
<reference evidence="5" key="1">
    <citation type="journal article" date="2019" name="Int. J. Syst. Evol. Microbiol.">
        <title>The Global Catalogue of Microorganisms (GCM) 10K type strain sequencing project: providing services to taxonomists for standard genome sequencing and annotation.</title>
        <authorList>
            <consortium name="The Broad Institute Genomics Platform"/>
            <consortium name="The Broad Institute Genome Sequencing Center for Infectious Disease"/>
            <person name="Wu L."/>
            <person name="Ma J."/>
        </authorList>
    </citation>
    <scope>NUCLEOTIDE SEQUENCE [LARGE SCALE GENOMIC DNA]</scope>
    <source>
        <strain evidence="5">JCM 17983</strain>
    </source>
</reference>
<organism evidence="4 5">
    <name type="scientific">Actinomycetospora straminea</name>
    <dbReference type="NCBI Taxonomy" id="663607"/>
    <lineage>
        <taxon>Bacteria</taxon>
        <taxon>Bacillati</taxon>
        <taxon>Actinomycetota</taxon>
        <taxon>Actinomycetes</taxon>
        <taxon>Pseudonocardiales</taxon>
        <taxon>Pseudonocardiaceae</taxon>
        <taxon>Actinomycetospora</taxon>
    </lineage>
</organism>
<gene>
    <name evidence="4" type="ORF">GCM10023203_17790</name>
</gene>
<evidence type="ECO:0000313" key="4">
    <source>
        <dbReference type="EMBL" id="GAA4869196.1"/>
    </source>
</evidence>
<keyword evidence="2" id="KW-0274">FAD</keyword>
<feature type="domain" description="FAD-binding" evidence="3">
    <location>
        <begin position="39"/>
        <end position="402"/>
    </location>
</feature>
<proteinExistence type="predicted"/>
<evidence type="ECO:0000259" key="3">
    <source>
        <dbReference type="Pfam" id="PF01494"/>
    </source>
</evidence>
<comment type="caution">
    <text evidence="4">The sequence shown here is derived from an EMBL/GenBank/DDBJ whole genome shotgun (WGS) entry which is preliminary data.</text>
</comment>
<sequence length="626" mass="68341">MSTPATTPSTYTGRLPQGALTSEAPGARVVAGPDADGFDTDVLVIGTGPFGIATALALATYGIRVRTVTRWNWVANGPRAHITNQRTLEVLRDLGVEQEALKHATPWELMGDTLFASSLTGDEIARLRTWGTGDERHGDYVLGSPCPLADIPQPYMEPVLVAAAAERGCVFDFNTEYCGLDQDDDGVTVHLANALDGRIYDLRARYVVGADGARSQVVADLDLPIEGTIARAGTLYTRFRADLSRHVEHRPSILHWFMRPGASFGEIGMGLLRAIRPWDDWIAGWGYDMADGDPDTDPERVTAKIRELIGDPDQDIEIVSCAPWYVNQANVTQWSKGRVFCGGDAVHRHPPSSGLGSNTSIQDGHNLAWKLAYVVRGWARPELLETYNDERRPVGEQIVARANKSRVDYAPLNECFRTEGEADPIAAGLAKLRDPSPAGVEVRAALTEALELKNHEFNAQGVELNQRYTSTAVVPDPDAAPEEWPRDPELYLQATTRPGAKVPHTWLVDARGRRTSTLDVTGHGRFSLLTGFAGQAWVAAVRKLDLPFLDAVVVGAKGTEDPYRGWDRLREVHEAGAVLVRPDGFVAWRHLDAQWDDDDAQRALEDALHQVLGIKEPPTASGAGPS</sequence>
<keyword evidence="4" id="KW-0560">Oxidoreductase</keyword>
<keyword evidence="5" id="KW-1185">Reference proteome</keyword>
<evidence type="ECO:0000256" key="1">
    <source>
        <dbReference type="ARBA" id="ARBA00022630"/>
    </source>
</evidence>
<keyword evidence="1" id="KW-0285">Flavoprotein</keyword>
<dbReference type="Pfam" id="PF21274">
    <property type="entry name" value="Rng_hyd_C"/>
    <property type="match status" value="1"/>
</dbReference>
<dbReference type="InterPro" id="IPR050641">
    <property type="entry name" value="RIFMO-like"/>
</dbReference>
<protein>
    <submittedName>
        <fullName evidence="4">FAD-dependent monooxygenase</fullName>
    </submittedName>
</protein>